<dbReference type="EMBL" id="PUJV01000004">
    <property type="protein sequence ID" value="NHB95816.1"/>
    <property type="molecule type" value="Genomic_DNA"/>
</dbReference>
<accession>A0A7X5QK85</accession>
<evidence type="ECO:0000256" key="3">
    <source>
        <dbReference type="ARBA" id="ARBA00022729"/>
    </source>
</evidence>
<name>A0A7X5QK85_9GAMM</name>
<evidence type="ECO:0000259" key="6">
    <source>
        <dbReference type="Pfam" id="PF00419"/>
    </source>
</evidence>
<keyword evidence="8" id="KW-1185">Reference proteome</keyword>
<dbReference type="GO" id="GO:0043709">
    <property type="term" value="P:cell adhesion involved in single-species biofilm formation"/>
    <property type="evidence" value="ECO:0007669"/>
    <property type="project" value="TreeGrafter"/>
</dbReference>
<dbReference type="InterPro" id="IPR036937">
    <property type="entry name" value="Adhesion_dom_fimbrial_sf"/>
</dbReference>
<dbReference type="PANTHER" id="PTHR33420:SF3">
    <property type="entry name" value="FIMBRIAL SUBUNIT ELFA"/>
    <property type="match status" value="1"/>
</dbReference>
<evidence type="ECO:0000313" key="8">
    <source>
        <dbReference type="Proteomes" id="UP000547931"/>
    </source>
</evidence>
<protein>
    <submittedName>
        <fullName evidence="7">Type 1 fimbrial protein</fullName>
    </submittedName>
</protein>
<proteinExistence type="inferred from homology"/>
<evidence type="ECO:0000256" key="5">
    <source>
        <dbReference type="SAM" id="SignalP"/>
    </source>
</evidence>
<comment type="caution">
    <text evidence="7">The sequence shown here is derived from an EMBL/GenBank/DDBJ whole genome shotgun (WGS) entry which is preliminary data.</text>
</comment>
<dbReference type="InterPro" id="IPR000259">
    <property type="entry name" value="Adhesion_dom_fimbrial"/>
</dbReference>
<comment type="similarity">
    <text evidence="2">Belongs to the fimbrial protein family.</text>
</comment>
<dbReference type="GO" id="GO:0009289">
    <property type="term" value="C:pilus"/>
    <property type="evidence" value="ECO:0007669"/>
    <property type="project" value="UniProtKB-SubCell"/>
</dbReference>
<dbReference type="InterPro" id="IPR008966">
    <property type="entry name" value="Adhesion_dom_sf"/>
</dbReference>
<evidence type="ECO:0000256" key="1">
    <source>
        <dbReference type="ARBA" id="ARBA00004561"/>
    </source>
</evidence>
<dbReference type="AlphaFoldDB" id="A0A7X5QK85"/>
<keyword evidence="3 5" id="KW-0732">Signal</keyword>
<comment type="subcellular location">
    <subcellularLocation>
        <location evidence="1">Fimbrium</location>
    </subcellularLocation>
</comment>
<dbReference type="InterPro" id="IPR050263">
    <property type="entry name" value="Bact_Fimbrial_Adh_Pro"/>
</dbReference>
<gene>
    <name evidence="7" type="ORF">C5470_05015</name>
</gene>
<sequence>MRKNFIWVSLVTILGFFSSFSALSHDGTIRFRGTIDNAGCTISTKNVDVKFGKLSKNTFGTASNTVGVSKDFSISLTTCPRAETLGISFDGDPDTNNRNVYNSGVAGVGIQILKANDGTEIKPREHATGLATVTKGGNADMQFIAKLISTNNSVSEGAIDKSIGFTIIYP</sequence>
<dbReference type="PANTHER" id="PTHR33420">
    <property type="entry name" value="FIMBRIAL SUBUNIT ELFA-RELATED"/>
    <property type="match status" value="1"/>
</dbReference>
<dbReference type="Proteomes" id="UP000547931">
    <property type="component" value="Unassembled WGS sequence"/>
</dbReference>
<evidence type="ECO:0000313" key="7">
    <source>
        <dbReference type="EMBL" id="NHB95816.1"/>
    </source>
</evidence>
<keyword evidence="4" id="KW-0281">Fimbrium</keyword>
<feature type="chain" id="PRO_5030983384" evidence="5">
    <location>
        <begin position="25"/>
        <end position="170"/>
    </location>
</feature>
<dbReference type="SUPFAM" id="SSF49401">
    <property type="entry name" value="Bacterial adhesins"/>
    <property type="match status" value="1"/>
</dbReference>
<dbReference type="RefSeq" id="WP_166286468.1">
    <property type="nucleotide sequence ID" value="NZ_CAWPIE010000004.1"/>
</dbReference>
<reference evidence="7 8" key="1">
    <citation type="submission" date="2018-02" db="EMBL/GenBank/DDBJ databases">
        <authorList>
            <person name="Machado R.A."/>
        </authorList>
    </citation>
    <scope>NUCLEOTIDE SEQUENCE [LARGE SCALE GENOMIC DNA]</scope>
    <source>
        <strain evidence="7 8">DSM 23271</strain>
    </source>
</reference>
<feature type="domain" description="Fimbrial-type adhesion" evidence="6">
    <location>
        <begin position="29"/>
        <end position="160"/>
    </location>
</feature>
<organism evidence="7 8">
    <name type="scientific">Photorhabdus stackebrandtii</name>
    <dbReference type="NCBI Taxonomy" id="1123042"/>
    <lineage>
        <taxon>Bacteria</taxon>
        <taxon>Pseudomonadati</taxon>
        <taxon>Pseudomonadota</taxon>
        <taxon>Gammaproteobacteria</taxon>
        <taxon>Enterobacterales</taxon>
        <taxon>Morganellaceae</taxon>
        <taxon>Photorhabdus</taxon>
    </lineage>
</organism>
<dbReference type="Pfam" id="PF00419">
    <property type="entry name" value="Fimbrial"/>
    <property type="match status" value="1"/>
</dbReference>
<evidence type="ECO:0000256" key="4">
    <source>
        <dbReference type="ARBA" id="ARBA00023263"/>
    </source>
</evidence>
<evidence type="ECO:0000256" key="2">
    <source>
        <dbReference type="ARBA" id="ARBA00006671"/>
    </source>
</evidence>
<feature type="signal peptide" evidence="5">
    <location>
        <begin position="1"/>
        <end position="24"/>
    </location>
</feature>
<dbReference type="Gene3D" id="2.60.40.1090">
    <property type="entry name" value="Fimbrial-type adhesion domain"/>
    <property type="match status" value="1"/>
</dbReference>